<dbReference type="Proteomes" id="UP000037136">
    <property type="component" value="Unassembled WGS sequence"/>
</dbReference>
<sequence>MAKESSSIFSSLATQLEEETTTREALSKVVQKLERAVGAAQGVIARVHSTPRQGYAELVAQTEKLVREEIAPVVGELAAVASPHPYYRYNSLWSKPLQATITVILTCGWLGGFPSSPSSSTALGRLLPLPAVSTILTIPSSNNTFTLTLEDYLYALPDLSADLSRLAPNAVVLGDVRLPLVIASFVKDLAAGFQLLNLRNDGLRRRADALKYHVKRVEDVVYDLSLRGLVPKDGEGEGGDEAMKS</sequence>
<dbReference type="GO" id="GO:0005737">
    <property type="term" value="C:cytoplasm"/>
    <property type="evidence" value="ECO:0007669"/>
    <property type="project" value="UniProtKB-SubCell"/>
</dbReference>
<dbReference type="GO" id="GO:0005634">
    <property type="term" value="C:nucleus"/>
    <property type="evidence" value="ECO:0007669"/>
    <property type="project" value="UniProtKB-SubCell"/>
</dbReference>
<evidence type="ECO:0000256" key="1">
    <source>
        <dbReference type="ARBA" id="ARBA00004123"/>
    </source>
</evidence>
<dbReference type="PANTHER" id="PTHR10741">
    <property type="entry name" value="TRANSLIN AND TRANSLIN ASSOCIATED PROTEIN X"/>
    <property type="match status" value="1"/>
</dbReference>
<protein>
    <recommendedName>
        <fullName evidence="10">Translin</fullName>
    </recommendedName>
</protein>
<evidence type="ECO:0000313" key="9">
    <source>
        <dbReference type="Proteomes" id="UP000037136"/>
    </source>
</evidence>
<evidence type="ECO:0000256" key="7">
    <source>
        <dbReference type="ARBA" id="ARBA00023242"/>
    </source>
</evidence>
<dbReference type="Gene3D" id="1.20.58.190">
    <property type="entry name" value="Translin, domain 1"/>
    <property type="match status" value="1"/>
</dbReference>
<dbReference type="Pfam" id="PF01997">
    <property type="entry name" value="Translin"/>
    <property type="match status" value="1"/>
</dbReference>
<dbReference type="InterPro" id="IPR036081">
    <property type="entry name" value="Translin_sf"/>
</dbReference>
<keyword evidence="5" id="KW-0694">RNA-binding</keyword>
<evidence type="ECO:0000256" key="2">
    <source>
        <dbReference type="ARBA" id="ARBA00004496"/>
    </source>
</evidence>
<evidence type="ECO:0000256" key="3">
    <source>
        <dbReference type="ARBA" id="ARBA00005902"/>
    </source>
</evidence>
<reference evidence="8 9" key="2">
    <citation type="journal article" date="2017" name="Sci. Rep.">
        <title>Ant-infecting Ophiocordyceps genomes reveal a high diversity of potential behavioral manipulation genes and a possible major role for enterotoxins.</title>
        <authorList>
            <person name="de Bekker C."/>
            <person name="Ohm R.A."/>
            <person name="Evans H.C."/>
            <person name="Brachmann A."/>
            <person name="Hughes D.P."/>
        </authorList>
    </citation>
    <scope>NUCLEOTIDE SEQUENCE [LARGE SCALE GENOMIC DNA]</scope>
    <source>
        <strain evidence="8 9">SC16a</strain>
    </source>
</reference>
<dbReference type="InterPro" id="IPR016069">
    <property type="entry name" value="Translin_C"/>
</dbReference>
<dbReference type="Gene3D" id="1.20.58.200">
    <property type="entry name" value="Translin, domain 2"/>
    <property type="match status" value="1"/>
</dbReference>
<dbReference type="SUPFAM" id="SSF74784">
    <property type="entry name" value="Translin"/>
    <property type="match status" value="1"/>
</dbReference>
<evidence type="ECO:0008006" key="10">
    <source>
        <dbReference type="Google" id="ProtNLM"/>
    </source>
</evidence>
<keyword evidence="9" id="KW-1185">Reference proteome</keyword>
<dbReference type="OrthoDB" id="829at2759"/>
<dbReference type="GO" id="GO:0003723">
    <property type="term" value="F:RNA binding"/>
    <property type="evidence" value="ECO:0007669"/>
    <property type="project" value="UniProtKB-KW"/>
</dbReference>
<dbReference type="CDD" id="cd14819">
    <property type="entry name" value="Translin"/>
    <property type="match status" value="1"/>
</dbReference>
<comment type="caution">
    <text evidence="8">The sequence shown here is derived from an EMBL/GenBank/DDBJ whole genome shotgun (WGS) entry which is preliminary data.</text>
</comment>
<dbReference type="AlphaFoldDB" id="A0A2A9PHE9"/>
<comment type="similarity">
    <text evidence="3">Belongs to the translin family.</text>
</comment>
<reference evidence="8 9" key="1">
    <citation type="journal article" date="2015" name="BMC Genomics">
        <title>Gene expression during zombie ant biting behavior reflects the complexity underlying fungal parasitic behavioral manipulation.</title>
        <authorList>
            <person name="de Bekker C."/>
            <person name="Ohm R.A."/>
            <person name="Loreto R.G."/>
            <person name="Sebastian A."/>
            <person name="Albert I."/>
            <person name="Merrow M."/>
            <person name="Brachmann A."/>
            <person name="Hughes D.P."/>
        </authorList>
    </citation>
    <scope>NUCLEOTIDE SEQUENCE [LARGE SCALE GENOMIC DNA]</scope>
    <source>
        <strain evidence="8 9">SC16a</strain>
    </source>
</reference>
<organism evidence="8 9">
    <name type="scientific">Ophiocordyceps unilateralis</name>
    <name type="common">Zombie-ant fungus</name>
    <name type="synonym">Torrubia unilateralis</name>
    <dbReference type="NCBI Taxonomy" id="268505"/>
    <lineage>
        <taxon>Eukaryota</taxon>
        <taxon>Fungi</taxon>
        <taxon>Dikarya</taxon>
        <taxon>Ascomycota</taxon>
        <taxon>Pezizomycotina</taxon>
        <taxon>Sordariomycetes</taxon>
        <taxon>Hypocreomycetidae</taxon>
        <taxon>Hypocreales</taxon>
        <taxon>Ophiocordycipitaceae</taxon>
        <taxon>Ophiocordyceps</taxon>
    </lineage>
</organism>
<evidence type="ECO:0000256" key="5">
    <source>
        <dbReference type="ARBA" id="ARBA00022884"/>
    </source>
</evidence>
<evidence type="ECO:0000256" key="4">
    <source>
        <dbReference type="ARBA" id="ARBA00022490"/>
    </source>
</evidence>
<dbReference type="GO" id="GO:0043565">
    <property type="term" value="F:sequence-specific DNA binding"/>
    <property type="evidence" value="ECO:0007669"/>
    <property type="project" value="InterPro"/>
</dbReference>
<evidence type="ECO:0000256" key="6">
    <source>
        <dbReference type="ARBA" id="ARBA00023125"/>
    </source>
</evidence>
<dbReference type="STRING" id="268505.A0A2A9PHE9"/>
<accession>A0A2A9PHE9</accession>
<dbReference type="InterPro" id="IPR016068">
    <property type="entry name" value="Translin_N"/>
</dbReference>
<dbReference type="EMBL" id="LAZP02000128">
    <property type="protein sequence ID" value="PFH60451.1"/>
    <property type="molecule type" value="Genomic_DNA"/>
</dbReference>
<evidence type="ECO:0000313" key="8">
    <source>
        <dbReference type="EMBL" id="PFH60451.1"/>
    </source>
</evidence>
<dbReference type="InterPro" id="IPR002848">
    <property type="entry name" value="Translin_fam"/>
</dbReference>
<proteinExistence type="inferred from homology"/>
<keyword evidence="4" id="KW-0963">Cytoplasm</keyword>
<gene>
    <name evidence="8" type="ORF">XA68_10926</name>
</gene>
<dbReference type="InterPro" id="IPR033956">
    <property type="entry name" value="Translin"/>
</dbReference>
<comment type="subcellular location">
    <subcellularLocation>
        <location evidence="2">Cytoplasm</location>
    </subcellularLocation>
    <subcellularLocation>
        <location evidence="1">Nucleus</location>
    </subcellularLocation>
</comment>
<keyword evidence="7" id="KW-0539">Nucleus</keyword>
<name>A0A2A9PHE9_OPHUN</name>
<dbReference type="GO" id="GO:0016070">
    <property type="term" value="P:RNA metabolic process"/>
    <property type="evidence" value="ECO:0007669"/>
    <property type="project" value="InterPro"/>
</dbReference>
<dbReference type="GO" id="GO:0003697">
    <property type="term" value="F:single-stranded DNA binding"/>
    <property type="evidence" value="ECO:0007669"/>
    <property type="project" value="InterPro"/>
</dbReference>
<keyword evidence="6" id="KW-0238">DNA-binding</keyword>